<accession>A0A6J6Z9S3</accession>
<dbReference type="AlphaFoldDB" id="A0A6J6Z9S3"/>
<evidence type="ECO:0000313" key="1">
    <source>
        <dbReference type="EMBL" id="CAB4818442.1"/>
    </source>
</evidence>
<name>A0A6J6Z9S3_9ZZZZ</name>
<reference evidence="1" key="1">
    <citation type="submission" date="2020-05" db="EMBL/GenBank/DDBJ databases">
        <authorList>
            <person name="Chiriac C."/>
            <person name="Salcher M."/>
            <person name="Ghai R."/>
            <person name="Kavagutti S V."/>
        </authorList>
    </citation>
    <scope>NUCLEOTIDE SEQUENCE</scope>
</reference>
<organism evidence="1">
    <name type="scientific">freshwater metagenome</name>
    <dbReference type="NCBI Taxonomy" id="449393"/>
    <lineage>
        <taxon>unclassified sequences</taxon>
        <taxon>metagenomes</taxon>
        <taxon>ecological metagenomes</taxon>
    </lineage>
</organism>
<dbReference type="EMBL" id="CAFAAQ010000181">
    <property type="protein sequence ID" value="CAB4818442.1"/>
    <property type="molecule type" value="Genomic_DNA"/>
</dbReference>
<sequence length="153" mass="17262">MQVARKDSGQEVRLEFLSAVLHDRWANSVNREHGNRCTRTHRFVKEDELLDLASALAAVLSWPSDSKPTVACHLLDDLSCDGTTAHLLMKCVSNLRGQQVVVISPEFVPKLLLFFCISDLHNGLRLTERRNCNAFYICNRTGQRVSVLINLNT</sequence>
<proteinExistence type="predicted"/>
<protein>
    <submittedName>
        <fullName evidence="1">Unannotated protein</fullName>
    </submittedName>
</protein>
<gene>
    <name evidence="1" type="ORF">UFOPK3046_01618</name>
</gene>